<dbReference type="Pfam" id="PF02036">
    <property type="entry name" value="SCP2"/>
    <property type="match status" value="1"/>
</dbReference>
<dbReference type="EMBL" id="CP020370">
    <property type="protein sequence ID" value="AUB79763.1"/>
    <property type="molecule type" value="Genomic_DNA"/>
</dbReference>
<dbReference type="InterPro" id="IPR036527">
    <property type="entry name" value="SCP2_sterol-bd_dom_sf"/>
</dbReference>
<feature type="coiled-coil region" evidence="2">
    <location>
        <begin position="190"/>
        <end position="217"/>
    </location>
</feature>
<dbReference type="RefSeq" id="WP_100917581.1">
    <property type="nucleotide sequence ID" value="NZ_CP020370.1"/>
</dbReference>
<evidence type="ECO:0000256" key="2">
    <source>
        <dbReference type="SAM" id="Coils"/>
    </source>
</evidence>
<keyword evidence="1" id="KW-0831">Ubiquinone biosynthesis</keyword>
<organism evidence="4 5">
    <name type="scientific">Candidatus Thiodictyon syntrophicum</name>
    <dbReference type="NCBI Taxonomy" id="1166950"/>
    <lineage>
        <taxon>Bacteria</taxon>
        <taxon>Pseudomonadati</taxon>
        <taxon>Pseudomonadota</taxon>
        <taxon>Gammaproteobacteria</taxon>
        <taxon>Chromatiales</taxon>
        <taxon>Chromatiaceae</taxon>
        <taxon>Thiodictyon</taxon>
    </lineage>
</organism>
<dbReference type="AlphaFoldDB" id="A0A2K8U2F6"/>
<name>A0A2K8U2F6_9GAMM</name>
<comment type="pathway">
    <text evidence="1">Cofactor biosynthesis; ubiquinone biosynthesis.</text>
</comment>
<gene>
    <name evidence="1" type="primary">ubiJ</name>
    <name evidence="4" type="ORF">THSYN_01515</name>
</gene>
<proteinExistence type="inferred from homology"/>
<dbReference type="KEGG" id="tsy:THSYN_01515"/>
<dbReference type="OrthoDB" id="9796077at2"/>
<reference evidence="4 5" key="1">
    <citation type="submission" date="2017-03" db="EMBL/GenBank/DDBJ databases">
        <title>Complete genome sequence of Candidatus 'Thiodictyon syntrophicum' sp. nov. strain Cad16T, a photolithoautotroph purple sulfur bacterium isolated from an alpine meromictic lake.</title>
        <authorList>
            <person name="Luedin S.M."/>
            <person name="Pothier J.F."/>
            <person name="Danza F."/>
            <person name="Storelli N."/>
            <person name="Wittwer M."/>
            <person name="Tonolla M."/>
        </authorList>
    </citation>
    <scope>NUCLEOTIDE SEQUENCE [LARGE SCALE GENOMIC DNA]</scope>
    <source>
        <strain evidence="4 5">Cad16T</strain>
    </source>
</reference>
<dbReference type="GO" id="GO:0006744">
    <property type="term" value="P:ubiquinone biosynthetic process"/>
    <property type="evidence" value="ECO:0007669"/>
    <property type="project" value="UniProtKB-UniRule"/>
</dbReference>
<dbReference type="SUPFAM" id="SSF55718">
    <property type="entry name" value="SCP-like"/>
    <property type="match status" value="1"/>
</dbReference>
<evidence type="ECO:0000313" key="4">
    <source>
        <dbReference type="EMBL" id="AUB79763.1"/>
    </source>
</evidence>
<comment type="subcellular location">
    <subcellularLocation>
        <location evidence="1">Cytoplasm</location>
    </subcellularLocation>
</comment>
<comment type="function">
    <text evidence="1">Required for ubiquinone (coenzyme Q) biosynthesis. Binds hydrophobic ubiquinone biosynthetic intermediates via its SCP2 domain and is essential for the stability of the Ubi complex. May constitute a docking platform where Ubi enzymes assemble and access their SCP2-bound polyprenyl substrates.</text>
</comment>
<keyword evidence="2" id="KW-0175">Coiled coil</keyword>
<feature type="domain" description="SCP2" evidence="3">
    <location>
        <begin position="31"/>
        <end position="128"/>
    </location>
</feature>
<sequence>MSDDDTLDPGRDPAAGFTIPAGLLATIEAALNQYIALDPEGARAFAPTYGHIICIDIEGLGARLTLIPGPDRVQVFGAYDATPDCLIRGAPLALLRMMTAGRKESQLSSGAVRIEGDAAVAQALSDALAGLDVDWEEQLARVLGDPIANQIGRALRAAGDWGGRTRDTARANLKEYLEEESRLLPTRYEVDEFLRQVDTLRDDVERLAARIARLAARADAERGSPR</sequence>
<comment type="similarity">
    <text evidence="1">Belongs to the UbiJ family.</text>
</comment>
<dbReference type="PANTHER" id="PTHR38693">
    <property type="entry name" value="UBIQUINONE BIOSYNTHESIS PROTEIN UBIJ"/>
    <property type="match status" value="1"/>
</dbReference>
<dbReference type="InterPro" id="IPR003033">
    <property type="entry name" value="SCP2_sterol-bd_dom"/>
</dbReference>
<keyword evidence="1" id="KW-0963">Cytoplasm</keyword>
<dbReference type="GO" id="GO:0005737">
    <property type="term" value="C:cytoplasm"/>
    <property type="evidence" value="ECO:0007669"/>
    <property type="project" value="UniProtKB-SubCell"/>
</dbReference>
<accession>A0A2K8U2F6</accession>
<dbReference type="InterPro" id="IPR038989">
    <property type="entry name" value="UbiJ"/>
</dbReference>
<dbReference type="Proteomes" id="UP000232638">
    <property type="component" value="Chromosome"/>
</dbReference>
<dbReference type="PANTHER" id="PTHR38693:SF1">
    <property type="entry name" value="UBIQUINONE BIOSYNTHESIS ACCESSORY FACTOR UBIJ"/>
    <property type="match status" value="1"/>
</dbReference>
<protein>
    <recommendedName>
        <fullName evidence="1">Ubiquinone biosynthesis accessory factor UbiJ</fullName>
    </recommendedName>
</protein>
<evidence type="ECO:0000259" key="3">
    <source>
        <dbReference type="Pfam" id="PF02036"/>
    </source>
</evidence>
<dbReference type="HAMAP" id="MF_02215">
    <property type="entry name" value="UbiJ"/>
    <property type="match status" value="1"/>
</dbReference>
<dbReference type="UniPathway" id="UPA00232"/>
<evidence type="ECO:0000256" key="1">
    <source>
        <dbReference type="HAMAP-Rule" id="MF_02215"/>
    </source>
</evidence>
<evidence type="ECO:0000313" key="5">
    <source>
        <dbReference type="Proteomes" id="UP000232638"/>
    </source>
</evidence>
<keyword evidence="5" id="KW-1185">Reference proteome</keyword>